<organism evidence="1 2">
    <name type="scientific">Rhabditophanes sp. KR3021</name>
    <dbReference type="NCBI Taxonomy" id="114890"/>
    <lineage>
        <taxon>Eukaryota</taxon>
        <taxon>Metazoa</taxon>
        <taxon>Ecdysozoa</taxon>
        <taxon>Nematoda</taxon>
        <taxon>Chromadorea</taxon>
        <taxon>Rhabditida</taxon>
        <taxon>Tylenchina</taxon>
        <taxon>Panagrolaimomorpha</taxon>
        <taxon>Strongyloidoidea</taxon>
        <taxon>Alloionematidae</taxon>
        <taxon>Rhabditophanes</taxon>
    </lineage>
</organism>
<reference evidence="2" key="1">
    <citation type="submission" date="2016-11" db="UniProtKB">
        <authorList>
            <consortium name="WormBaseParasite"/>
        </authorList>
    </citation>
    <scope>IDENTIFICATION</scope>
    <source>
        <strain evidence="2">KR3021</strain>
    </source>
</reference>
<name>A0AC35TNF2_9BILA</name>
<dbReference type="Proteomes" id="UP000095286">
    <property type="component" value="Unplaced"/>
</dbReference>
<dbReference type="WBParaSite" id="RSKR_0000246500.1">
    <property type="protein sequence ID" value="RSKR_0000246500.1"/>
    <property type="gene ID" value="RSKR_0000246500"/>
</dbReference>
<evidence type="ECO:0000313" key="1">
    <source>
        <dbReference type="Proteomes" id="UP000095286"/>
    </source>
</evidence>
<accession>A0AC35TNF2</accession>
<protein>
    <submittedName>
        <fullName evidence="2">SCP domain-containing protein</fullName>
    </submittedName>
</protein>
<evidence type="ECO:0000313" key="2">
    <source>
        <dbReference type="WBParaSite" id="RSKR_0000246500.1"/>
    </source>
</evidence>
<sequence length="165" mass="18102">MVSICQSIVLVAVFCNAAMAATNVTQLKVFFLSETNKFRLQHQVGAVTVDPVIAASAQKWADYLAFTVKGLQHSSNSPYGENLAYASESIGNRAVQMWYDEVKLYNFNKPGFSGATGHFTQLVWKKSTKVGFGVTVANGIVYTVCQYSPPGNYLGQFPQNVFPKK</sequence>
<proteinExistence type="predicted"/>